<name>A0A9X1X696_9SPHI</name>
<feature type="chain" id="PRO_5040731471" evidence="1">
    <location>
        <begin position="23"/>
        <end position="130"/>
    </location>
</feature>
<reference evidence="2" key="1">
    <citation type="submission" date="2022-04" db="EMBL/GenBank/DDBJ databases">
        <title>Mucilaginibacter sp. RS28 isolated from freshwater.</title>
        <authorList>
            <person name="Ko S.-R."/>
        </authorList>
    </citation>
    <scope>NUCLEOTIDE SEQUENCE</scope>
    <source>
        <strain evidence="2">RS28</strain>
    </source>
</reference>
<evidence type="ECO:0000256" key="1">
    <source>
        <dbReference type="SAM" id="SignalP"/>
    </source>
</evidence>
<keyword evidence="1" id="KW-0732">Signal</keyword>
<dbReference type="EMBL" id="JALJEJ010000009">
    <property type="protein sequence ID" value="MCJ8211341.1"/>
    <property type="molecule type" value="Genomic_DNA"/>
</dbReference>
<evidence type="ECO:0000313" key="2">
    <source>
        <dbReference type="EMBL" id="MCJ8211341.1"/>
    </source>
</evidence>
<dbReference type="AlphaFoldDB" id="A0A9X1X696"/>
<accession>A0A9X1X696</accession>
<proteinExistence type="predicted"/>
<comment type="caution">
    <text evidence="2">The sequence shown here is derived from an EMBL/GenBank/DDBJ whole genome shotgun (WGS) entry which is preliminary data.</text>
</comment>
<dbReference type="RefSeq" id="WP_245131868.1">
    <property type="nucleotide sequence ID" value="NZ_JALJEJ010000009.1"/>
</dbReference>
<sequence length="130" mass="14493">MRNLLIGLKILFMMCLAFPAHAQKAYDVFTYKAMISGTIARLELADGYLLASKVTLHSRSGDKIYAPTANEPNAAGELKFDLVKGTGHYKDDKGSWLLLKGLKPEGNSNKISAVFWNRKMQKAIVFREVN</sequence>
<gene>
    <name evidence="2" type="ORF">MUY27_16605</name>
</gene>
<evidence type="ECO:0000313" key="3">
    <source>
        <dbReference type="Proteomes" id="UP001139450"/>
    </source>
</evidence>
<keyword evidence="3" id="KW-1185">Reference proteome</keyword>
<dbReference type="Proteomes" id="UP001139450">
    <property type="component" value="Unassembled WGS sequence"/>
</dbReference>
<organism evidence="2 3">
    <name type="scientific">Mucilaginibacter straminoryzae</name>
    <dbReference type="NCBI Taxonomy" id="2932774"/>
    <lineage>
        <taxon>Bacteria</taxon>
        <taxon>Pseudomonadati</taxon>
        <taxon>Bacteroidota</taxon>
        <taxon>Sphingobacteriia</taxon>
        <taxon>Sphingobacteriales</taxon>
        <taxon>Sphingobacteriaceae</taxon>
        <taxon>Mucilaginibacter</taxon>
    </lineage>
</organism>
<feature type="signal peptide" evidence="1">
    <location>
        <begin position="1"/>
        <end position="22"/>
    </location>
</feature>
<protein>
    <submittedName>
        <fullName evidence="2">Uncharacterized protein</fullName>
    </submittedName>
</protein>